<dbReference type="AlphaFoldDB" id="A0A0D2DG29"/>
<dbReference type="Pfam" id="PF12697">
    <property type="entry name" value="Abhydrolase_6"/>
    <property type="match status" value="1"/>
</dbReference>
<dbReference type="Proteomes" id="UP000053342">
    <property type="component" value="Unassembled WGS sequence"/>
</dbReference>
<feature type="domain" description="AB hydrolase-1" evidence="2">
    <location>
        <begin position="78"/>
        <end position="262"/>
    </location>
</feature>
<dbReference type="HOGENOM" id="CLU_020336_9_1_1"/>
<dbReference type="VEuPathDB" id="FungiDB:PV06_05562"/>
<dbReference type="GeneID" id="27357636"/>
<proteinExistence type="predicted"/>
<evidence type="ECO:0000313" key="3">
    <source>
        <dbReference type="EMBL" id="KIW41968.1"/>
    </source>
</evidence>
<feature type="region of interest" description="Disordered" evidence="1">
    <location>
        <begin position="152"/>
        <end position="178"/>
    </location>
</feature>
<organism evidence="3 4">
    <name type="scientific">Exophiala oligosperma</name>
    <dbReference type="NCBI Taxonomy" id="215243"/>
    <lineage>
        <taxon>Eukaryota</taxon>
        <taxon>Fungi</taxon>
        <taxon>Dikarya</taxon>
        <taxon>Ascomycota</taxon>
        <taxon>Pezizomycotina</taxon>
        <taxon>Eurotiomycetes</taxon>
        <taxon>Chaetothyriomycetidae</taxon>
        <taxon>Chaetothyriales</taxon>
        <taxon>Herpotrichiellaceae</taxon>
        <taxon>Exophiala</taxon>
    </lineage>
</organism>
<dbReference type="SUPFAM" id="SSF53474">
    <property type="entry name" value="alpha/beta-Hydrolases"/>
    <property type="match status" value="1"/>
</dbReference>
<protein>
    <recommendedName>
        <fullName evidence="2">AB hydrolase-1 domain-containing protein</fullName>
    </recommendedName>
</protein>
<reference evidence="3 4" key="1">
    <citation type="submission" date="2015-01" db="EMBL/GenBank/DDBJ databases">
        <title>The Genome Sequence of Exophiala oligosperma CBS72588.</title>
        <authorList>
            <consortium name="The Broad Institute Genomics Platform"/>
            <person name="Cuomo C."/>
            <person name="de Hoog S."/>
            <person name="Gorbushina A."/>
            <person name="Stielow B."/>
            <person name="Teixiera M."/>
            <person name="Abouelleil A."/>
            <person name="Chapman S.B."/>
            <person name="Priest M."/>
            <person name="Young S.K."/>
            <person name="Wortman J."/>
            <person name="Nusbaum C."/>
            <person name="Birren B."/>
        </authorList>
    </citation>
    <scope>NUCLEOTIDE SEQUENCE [LARGE SCALE GENOMIC DNA]</scope>
    <source>
        <strain evidence="3 4">CBS 72588</strain>
    </source>
</reference>
<evidence type="ECO:0000313" key="4">
    <source>
        <dbReference type="Proteomes" id="UP000053342"/>
    </source>
</evidence>
<dbReference type="STRING" id="215243.A0A0D2DG29"/>
<dbReference type="OrthoDB" id="294702at2759"/>
<dbReference type="InterPro" id="IPR029058">
    <property type="entry name" value="AB_hydrolase_fold"/>
</dbReference>
<evidence type="ECO:0000256" key="1">
    <source>
        <dbReference type="SAM" id="MobiDB-lite"/>
    </source>
</evidence>
<sequence>MTIHKHKDNPWLTRPHISGLISLPSRGVSLVASCSGPPVARRRRHPTDDDDKDDPIVIFFTGAGGPLALYVKVQQCLSAFVRAFLFDRAGYDRSSLRDNDNGPLLAEDGALDLACLLDTLDISPPYVLVGHSFGGICLREFLNVIVASNEGAEPECTPSPTSTDPILEKNGNGNGKRLEENRTMTRRKSNPLKDVIAGIVLVDTATELMLSLYPRVPAAELVAVAADVDWERVTHLREQSGMTDREWDDAIAAAVRTRHKVAGMEDTHLSAWRLAQKRQLELQTYKGGILSVVRCNSAVDYQRMYDEGVKIGGGTDEERARARMFIDKWRTFAHEVSKAQLDLVEDEDTKRYAYLDGFGHDGLLRKREMVGDPVRWVLSEWHKRRPGTLGGRGFG</sequence>
<dbReference type="EMBL" id="KN847336">
    <property type="protein sequence ID" value="KIW41968.1"/>
    <property type="molecule type" value="Genomic_DNA"/>
</dbReference>
<name>A0A0D2DG29_9EURO</name>
<dbReference type="InterPro" id="IPR000073">
    <property type="entry name" value="AB_hydrolase_1"/>
</dbReference>
<accession>A0A0D2DG29</accession>
<dbReference type="Gene3D" id="3.40.50.1820">
    <property type="entry name" value="alpha/beta hydrolase"/>
    <property type="match status" value="1"/>
</dbReference>
<evidence type="ECO:0000259" key="2">
    <source>
        <dbReference type="Pfam" id="PF12697"/>
    </source>
</evidence>
<keyword evidence="4" id="KW-1185">Reference proteome</keyword>
<dbReference type="RefSeq" id="XP_016262184.1">
    <property type="nucleotide sequence ID" value="XM_016406580.1"/>
</dbReference>
<gene>
    <name evidence="3" type="ORF">PV06_05562</name>
</gene>